<dbReference type="Proteomes" id="UP000270094">
    <property type="component" value="Unassembled WGS sequence"/>
</dbReference>
<evidence type="ECO:0000256" key="2">
    <source>
        <dbReference type="ARBA" id="ARBA00022737"/>
    </source>
</evidence>
<evidence type="ECO:0000313" key="5">
    <source>
        <dbReference type="Proteomes" id="UP000270094"/>
    </source>
</evidence>
<dbReference type="GO" id="GO:0016020">
    <property type="term" value="C:membrane"/>
    <property type="evidence" value="ECO:0007669"/>
    <property type="project" value="InterPro"/>
</dbReference>
<dbReference type="GO" id="GO:0016887">
    <property type="term" value="F:ATP hydrolysis activity"/>
    <property type="evidence" value="ECO:0007669"/>
    <property type="project" value="InterPro"/>
</dbReference>
<accession>A0A3P7M1A0</accession>
<feature type="domain" description="ABC transporter" evidence="3">
    <location>
        <begin position="1"/>
        <end position="102"/>
    </location>
</feature>
<dbReference type="InterPro" id="IPR003439">
    <property type="entry name" value="ABC_transporter-like_ATP-bd"/>
</dbReference>
<dbReference type="OrthoDB" id="416154at2759"/>
<dbReference type="GO" id="GO:0005524">
    <property type="term" value="F:ATP binding"/>
    <property type="evidence" value="ECO:0007669"/>
    <property type="project" value="InterPro"/>
</dbReference>
<gene>
    <name evidence="4" type="ORF">SVUK_LOCUS20100</name>
</gene>
<dbReference type="InterPro" id="IPR026082">
    <property type="entry name" value="ABCA"/>
</dbReference>
<organism evidence="4 5">
    <name type="scientific">Strongylus vulgaris</name>
    <name type="common">Blood worm</name>
    <dbReference type="NCBI Taxonomy" id="40348"/>
    <lineage>
        <taxon>Eukaryota</taxon>
        <taxon>Metazoa</taxon>
        <taxon>Ecdysozoa</taxon>
        <taxon>Nematoda</taxon>
        <taxon>Chromadorea</taxon>
        <taxon>Rhabditida</taxon>
        <taxon>Rhabditina</taxon>
        <taxon>Rhabditomorpha</taxon>
        <taxon>Strongyloidea</taxon>
        <taxon>Strongylidae</taxon>
        <taxon>Strongylus</taxon>
    </lineage>
</organism>
<dbReference type="GO" id="GO:0005319">
    <property type="term" value="F:lipid transporter activity"/>
    <property type="evidence" value="ECO:0007669"/>
    <property type="project" value="TreeGrafter"/>
</dbReference>
<evidence type="ECO:0000256" key="1">
    <source>
        <dbReference type="ARBA" id="ARBA00022448"/>
    </source>
</evidence>
<keyword evidence="1" id="KW-0813">Transport</keyword>
<proteinExistence type="predicted"/>
<sequence>MISGHMAPTKGRIIVDGRDISGYERVRVGICPQHNVLFPYLTVKEHLEFYAALKNPSLSKKEVTRAVNEMVDDLRLENKFNALVSTLSGGMQRRLCIGIAFIAGLSPKLKKSSINTTLTLELK</sequence>
<keyword evidence="5" id="KW-1185">Reference proteome</keyword>
<dbReference type="PANTHER" id="PTHR19229:SF36">
    <property type="entry name" value="ATP-BINDING CASSETTE SUB-FAMILY A MEMBER 2"/>
    <property type="match status" value="1"/>
</dbReference>
<dbReference type="Pfam" id="PF00005">
    <property type="entry name" value="ABC_tran"/>
    <property type="match status" value="1"/>
</dbReference>
<evidence type="ECO:0000259" key="3">
    <source>
        <dbReference type="Pfam" id="PF00005"/>
    </source>
</evidence>
<dbReference type="SUPFAM" id="SSF52540">
    <property type="entry name" value="P-loop containing nucleoside triphosphate hydrolases"/>
    <property type="match status" value="1"/>
</dbReference>
<name>A0A3P7M1A0_STRVU</name>
<dbReference type="EMBL" id="UYYB01136260">
    <property type="protein sequence ID" value="VDM85102.1"/>
    <property type="molecule type" value="Genomic_DNA"/>
</dbReference>
<dbReference type="Gene3D" id="3.40.50.300">
    <property type="entry name" value="P-loop containing nucleotide triphosphate hydrolases"/>
    <property type="match status" value="1"/>
</dbReference>
<keyword evidence="2" id="KW-0677">Repeat</keyword>
<protein>
    <recommendedName>
        <fullName evidence="3">ABC transporter domain-containing protein</fullName>
    </recommendedName>
</protein>
<reference evidence="4 5" key="1">
    <citation type="submission" date="2018-11" db="EMBL/GenBank/DDBJ databases">
        <authorList>
            <consortium name="Pathogen Informatics"/>
        </authorList>
    </citation>
    <scope>NUCLEOTIDE SEQUENCE [LARGE SCALE GENOMIC DNA]</scope>
</reference>
<evidence type="ECO:0000313" key="4">
    <source>
        <dbReference type="EMBL" id="VDM85102.1"/>
    </source>
</evidence>
<dbReference type="AlphaFoldDB" id="A0A3P7M1A0"/>
<dbReference type="PANTHER" id="PTHR19229">
    <property type="entry name" value="ATP-BINDING CASSETTE TRANSPORTER SUBFAMILY A ABCA"/>
    <property type="match status" value="1"/>
</dbReference>
<dbReference type="InterPro" id="IPR027417">
    <property type="entry name" value="P-loop_NTPase"/>
</dbReference>
<dbReference type="GO" id="GO:0140359">
    <property type="term" value="F:ABC-type transporter activity"/>
    <property type="evidence" value="ECO:0007669"/>
    <property type="project" value="InterPro"/>
</dbReference>